<protein>
    <recommendedName>
        <fullName evidence="1">Cathepsin propeptide inhibitor domain-containing protein</fullName>
    </recommendedName>
</protein>
<keyword evidence="3" id="KW-1185">Reference proteome</keyword>
<dbReference type="SUPFAM" id="SSF54001">
    <property type="entry name" value="Cysteine proteinases"/>
    <property type="match status" value="1"/>
</dbReference>
<evidence type="ECO:0000313" key="3">
    <source>
        <dbReference type="Proteomes" id="UP000324832"/>
    </source>
</evidence>
<proteinExistence type="predicted"/>
<organism evidence="2 3">
    <name type="scientific">Leptidea sinapis</name>
    <dbReference type="NCBI Taxonomy" id="189913"/>
    <lineage>
        <taxon>Eukaryota</taxon>
        <taxon>Metazoa</taxon>
        <taxon>Ecdysozoa</taxon>
        <taxon>Arthropoda</taxon>
        <taxon>Hexapoda</taxon>
        <taxon>Insecta</taxon>
        <taxon>Pterygota</taxon>
        <taxon>Neoptera</taxon>
        <taxon>Endopterygota</taxon>
        <taxon>Lepidoptera</taxon>
        <taxon>Glossata</taxon>
        <taxon>Ditrysia</taxon>
        <taxon>Papilionoidea</taxon>
        <taxon>Pieridae</taxon>
        <taxon>Dismorphiinae</taxon>
        <taxon>Leptidea</taxon>
    </lineage>
</organism>
<dbReference type="Proteomes" id="UP000324832">
    <property type="component" value="Unassembled WGS sequence"/>
</dbReference>
<dbReference type="Gene3D" id="1.10.287.2250">
    <property type="match status" value="1"/>
</dbReference>
<sequence>MVASSTNSVKMAAGKSSSEKPYYKIEDAPQLFKKFIKDYDRKYANDEDRKIHYDAFVRNLAKINKANATIPEATFDINKYSDFTREESRQMLGLSKRIYECY</sequence>
<dbReference type="Pfam" id="PF08246">
    <property type="entry name" value="Inhibitor_I29"/>
    <property type="match status" value="1"/>
</dbReference>
<feature type="domain" description="Cathepsin propeptide inhibitor" evidence="1">
    <location>
        <begin position="32"/>
        <end position="88"/>
    </location>
</feature>
<dbReference type="SMART" id="SM00848">
    <property type="entry name" value="Inhibitor_I29"/>
    <property type="match status" value="1"/>
</dbReference>
<dbReference type="InterPro" id="IPR038765">
    <property type="entry name" value="Papain-like_cys_pep_sf"/>
</dbReference>
<evidence type="ECO:0000259" key="1">
    <source>
        <dbReference type="SMART" id="SM00848"/>
    </source>
</evidence>
<dbReference type="EMBL" id="FZQP02001526">
    <property type="protein sequence ID" value="VVC93104.1"/>
    <property type="molecule type" value="Genomic_DNA"/>
</dbReference>
<gene>
    <name evidence="2" type="ORF">LSINAPIS_LOCUS5366</name>
</gene>
<reference evidence="2 3" key="1">
    <citation type="submission" date="2017-07" db="EMBL/GenBank/DDBJ databases">
        <authorList>
            <person name="Talla V."/>
            <person name="Backstrom N."/>
        </authorList>
    </citation>
    <scope>NUCLEOTIDE SEQUENCE [LARGE SCALE GENOMIC DNA]</scope>
</reference>
<dbReference type="InterPro" id="IPR013201">
    <property type="entry name" value="Prot_inhib_I29"/>
</dbReference>
<dbReference type="AlphaFoldDB" id="A0A5E4Q4A8"/>
<evidence type="ECO:0000313" key="2">
    <source>
        <dbReference type="EMBL" id="VVC93104.1"/>
    </source>
</evidence>
<name>A0A5E4Q4A8_9NEOP</name>
<accession>A0A5E4Q4A8</accession>